<evidence type="ECO:0000256" key="1">
    <source>
        <dbReference type="SAM" id="Phobius"/>
    </source>
</evidence>
<feature type="transmembrane region" description="Helical" evidence="1">
    <location>
        <begin position="43"/>
        <end position="62"/>
    </location>
</feature>
<dbReference type="EMBL" id="LSGP01000025">
    <property type="protein sequence ID" value="KYZ75111.1"/>
    <property type="molecule type" value="Genomic_DNA"/>
</dbReference>
<evidence type="ECO:0000259" key="2">
    <source>
        <dbReference type="Pfam" id="PF07331"/>
    </source>
</evidence>
<keyword evidence="4" id="KW-1185">Reference proteome</keyword>
<name>A0A154BMH9_ANASB</name>
<dbReference type="Pfam" id="PF07331">
    <property type="entry name" value="TctB"/>
    <property type="match status" value="1"/>
</dbReference>
<proteinExistence type="predicted"/>
<organism evidence="3 4">
    <name type="scientific">Anaerosporomusa subterranea</name>
    <dbReference type="NCBI Taxonomy" id="1794912"/>
    <lineage>
        <taxon>Bacteria</taxon>
        <taxon>Bacillati</taxon>
        <taxon>Bacillota</taxon>
        <taxon>Negativicutes</taxon>
        <taxon>Acetonemataceae</taxon>
        <taxon>Anaerosporomusa</taxon>
    </lineage>
</organism>
<dbReference type="RefSeq" id="WP_066244551.1">
    <property type="nucleotide sequence ID" value="NZ_LSGP01000025.1"/>
</dbReference>
<keyword evidence="1" id="KW-0812">Transmembrane</keyword>
<dbReference type="Proteomes" id="UP000076268">
    <property type="component" value="Unassembled WGS sequence"/>
</dbReference>
<protein>
    <recommendedName>
        <fullName evidence="2">DUF1468 domain-containing protein</fullName>
    </recommendedName>
</protein>
<dbReference type="AlphaFoldDB" id="A0A154BMH9"/>
<gene>
    <name evidence="3" type="ORF">AXX12_13105</name>
</gene>
<keyword evidence="1" id="KW-0472">Membrane</keyword>
<comment type="caution">
    <text evidence="3">The sequence shown here is derived from an EMBL/GenBank/DDBJ whole genome shotgun (WGS) entry which is preliminary data.</text>
</comment>
<feature type="transmembrane region" description="Helical" evidence="1">
    <location>
        <begin position="6"/>
        <end position="22"/>
    </location>
</feature>
<dbReference type="STRING" id="1794912.AXX12_13105"/>
<accession>A0A154BMH9</accession>
<keyword evidence="1" id="KW-1133">Transmembrane helix</keyword>
<dbReference type="InterPro" id="IPR009936">
    <property type="entry name" value="DUF1468"/>
</dbReference>
<feature type="transmembrane region" description="Helical" evidence="1">
    <location>
        <begin position="122"/>
        <end position="139"/>
    </location>
</feature>
<reference evidence="3 4" key="1">
    <citation type="submission" date="2016-02" db="EMBL/GenBank/DDBJ databases">
        <title>Anaerosporomusa subterraneum gen. nov., sp. nov., a spore-forming obligate anaerobe isolated from saprolite.</title>
        <authorList>
            <person name="Choi J.K."/>
            <person name="Shah M."/>
            <person name="Yee N."/>
        </authorList>
    </citation>
    <scope>NUCLEOTIDE SEQUENCE [LARGE SCALE GENOMIC DNA]</scope>
    <source>
        <strain evidence="3 4">RU4</strain>
    </source>
</reference>
<feature type="transmembrane region" description="Helical" evidence="1">
    <location>
        <begin position="82"/>
        <end position="110"/>
    </location>
</feature>
<evidence type="ECO:0000313" key="4">
    <source>
        <dbReference type="Proteomes" id="UP000076268"/>
    </source>
</evidence>
<dbReference type="OrthoDB" id="2082772at2"/>
<evidence type="ECO:0000313" key="3">
    <source>
        <dbReference type="EMBL" id="KYZ75111.1"/>
    </source>
</evidence>
<feature type="domain" description="DUF1468" evidence="2">
    <location>
        <begin position="11"/>
        <end position="148"/>
    </location>
</feature>
<sequence>MIMNKTTLGSIGIAIISIVYLWEANRLPVGSTAAPDIGYVPWLIGWISLGLSVLLVLNVWLAERSTEAANTHTVDEGVGPGPWIIAAGILVYPVFLDNLGFIVGTTPLMYVSLLVMGYRRRWAALGIAILMTGIAYYLFSQWLGVQFPTGLFGW</sequence>